<dbReference type="EMBL" id="JAATHJ010000042">
    <property type="protein sequence ID" value="NJP39214.1"/>
    <property type="molecule type" value="Genomic_DNA"/>
</dbReference>
<protein>
    <submittedName>
        <fullName evidence="2">Uncharacterized protein</fullName>
    </submittedName>
</protein>
<accession>A0A969PXF4</accession>
<comment type="caution">
    <text evidence="2">The sequence shown here is derived from an EMBL/GenBank/DDBJ whole genome shotgun (WGS) entry which is preliminary data.</text>
</comment>
<reference evidence="2 3" key="1">
    <citation type="submission" date="2020-03" db="EMBL/GenBank/DDBJ databases">
        <title>Assessment of the enzymatic potential of alkaline-tolerant lipase obtained from Bacillus luteus H11 (technogenic soil) for the bioremediation of saline soils contaminated with petroleum substances.</title>
        <authorList>
            <person name="Kalwasinska A."/>
        </authorList>
    </citation>
    <scope>NUCLEOTIDE SEQUENCE [LARGE SCALE GENOMIC DNA]</scope>
    <source>
        <strain evidence="2 3">H11</strain>
    </source>
</reference>
<name>A0A969PXF4_9BACI</name>
<sequence>MYRVFIALIVLLLMAVMINVIIPHTALLFYSPGFYNGIVEVTKLLILLYILKIALDVREQTRHS</sequence>
<keyword evidence="1" id="KW-0812">Transmembrane</keyword>
<feature type="transmembrane region" description="Helical" evidence="1">
    <location>
        <begin position="33"/>
        <end position="55"/>
    </location>
</feature>
<keyword evidence="1" id="KW-0472">Membrane</keyword>
<dbReference type="RefSeq" id="WP_168009425.1">
    <property type="nucleotide sequence ID" value="NZ_JAATHJ010000042.1"/>
</dbReference>
<gene>
    <name evidence="2" type="ORF">HCN83_16715</name>
</gene>
<proteinExistence type="predicted"/>
<organism evidence="2 3">
    <name type="scientific">Alkalicoccus luteus</name>
    <dbReference type="NCBI Taxonomy" id="1237094"/>
    <lineage>
        <taxon>Bacteria</taxon>
        <taxon>Bacillati</taxon>
        <taxon>Bacillota</taxon>
        <taxon>Bacilli</taxon>
        <taxon>Bacillales</taxon>
        <taxon>Bacillaceae</taxon>
        <taxon>Alkalicoccus</taxon>
    </lineage>
</organism>
<evidence type="ECO:0000256" key="1">
    <source>
        <dbReference type="SAM" id="Phobius"/>
    </source>
</evidence>
<evidence type="ECO:0000313" key="2">
    <source>
        <dbReference type="EMBL" id="NJP39214.1"/>
    </source>
</evidence>
<dbReference type="Proteomes" id="UP000752012">
    <property type="component" value="Unassembled WGS sequence"/>
</dbReference>
<keyword evidence="3" id="KW-1185">Reference proteome</keyword>
<dbReference type="AlphaFoldDB" id="A0A969PXF4"/>
<keyword evidence="1" id="KW-1133">Transmembrane helix</keyword>
<evidence type="ECO:0000313" key="3">
    <source>
        <dbReference type="Proteomes" id="UP000752012"/>
    </source>
</evidence>